<feature type="compositionally biased region" description="Low complexity" evidence="1">
    <location>
        <begin position="132"/>
        <end position="147"/>
    </location>
</feature>
<dbReference type="Proteomes" id="UP000005222">
    <property type="component" value="Chromosome H"/>
</dbReference>
<reference evidence="5" key="2">
    <citation type="journal article" date="2012" name="G3 (Bethesda)">
        <title>Pichia sorbitophila, an interspecies yeast hybrid reveals early steps of genome resolution following polyploidization.</title>
        <authorList>
            <person name="Leh Louis V."/>
            <person name="Despons L."/>
            <person name="Friedrich A."/>
            <person name="Martin T."/>
            <person name="Durrens P."/>
            <person name="Casaregola S."/>
            <person name="Neuveglise C."/>
            <person name="Fairhead C."/>
            <person name="Marck C."/>
            <person name="Cruz J.A."/>
            <person name="Straub M.L."/>
            <person name="Kugler V."/>
            <person name="Sacerdot C."/>
            <person name="Uzunov Z."/>
            <person name="Thierry A."/>
            <person name="Weiss S."/>
            <person name="Bleykasten C."/>
            <person name="De Montigny J."/>
            <person name="Jacques N."/>
            <person name="Jung P."/>
            <person name="Lemaire M."/>
            <person name="Mallet S."/>
            <person name="Morel G."/>
            <person name="Richard G.F."/>
            <person name="Sarkar A."/>
            <person name="Savel G."/>
            <person name="Schacherer J."/>
            <person name="Seret M.L."/>
            <person name="Talla E."/>
            <person name="Samson G."/>
            <person name="Jubin C."/>
            <person name="Poulain J."/>
            <person name="Vacherie B."/>
            <person name="Barbe V."/>
            <person name="Pelletier E."/>
            <person name="Sherman D.J."/>
            <person name="Westhof E."/>
            <person name="Weissenbach J."/>
            <person name="Baret P.V."/>
            <person name="Wincker P."/>
            <person name="Gaillardin C."/>
            <person name="Dujon B."/>
            <person name="Souciet J.L."/>
        </authorList>
    </citation>
    <scope>NUCLEOTIDE SEQUENCE [LARGE SCALE GENOMIC DNA]</scope>
    <source>
        <strain evidence="5">ATCC MYA-4447 / BCRC 22081 / CBS 7064 / NBRC 10061 / NRRL Y-12695</strain>
    </source>
</reference>
<keyword evidence="2" id="KW-0732">Signal</keyword>
<gene>
    <name evidence="3" type="primary">Piso0_002883</name>
    <name evidence="3" type="ORF">GNLVRS01_PISO0G00116g</name>
    <name evidence="4" type="ORF">GNLVRS01_PISO0H00117g</name>
</gene>
<evidence type="ECO:0000313" key="5">
    <source>
        <dbReference type="Proteomes" id="UP000005222"/>
    </source>
</evidence>
<evidence type="ECO:0000313" key="4">
    <source>
        <dbReference type="EMBL" id="CCE80557.1"/>
    </source>
</evidence>
<evidence type="ECO:0000313" key="3">
    <source>
        <dbReference type="EMBL" id="CCE79792.1"/>
    </source>
</evidence>
<proteinExistence type="predicted"/>
<dbReference type="Proteomes" id="UP000005222">
    <property type="component" value="Chromosome G"/>
</dbReference>
<dbReference type="STRING" id="559304.G8YJR2"/>
<dbReference type="OrthoDB" id="448280at2759"/>
<organism evidence="3 5">
    <name type="scientific">Pichia sorbitophila (strain ATCC MYA-4447 / BCRC 22081 / CBS 7064 / NBRC 10061 / NRRL Y-12695)</name>
    <name type="common">Hybrid yeast</name>
    <dbReference type="NCBI Taxonomy" id="559304"/>
    <lineage>
        <taxon>Eukaryota</taxon>
        <taxon>Fungi</taxon>
        <taxon>Dikarya</taxon>
        <taxon>Ascomycota</taxon>
        <taxon>Saccharomycotina</taxon>
        <taxon>Pichiomycetes</taxon>
        <taxon>Debaryomycetaceae</taxon>
        <taxon>Millerozyma</taxon>
    </lineage>
</organism>
<dbReference type="HOGENOM" id="CLU_1579104_0_0_1"/>
<reference evidence="3" key="1">
    <citation type="submission" date="2011-10" db="EMBL/GenBank/DDBJ databases">
        <authorList>
            <person name="Genoscope - CEA"/>
        </authorList>
    </citation>
    <scope>NUCLEOTIDE SEQUENCE</scope>
</reference>
<dbReference type="InParanoid" id="G8YJR2"/>
<dbReference type="EMBL" id="FO082053">
    <property type="protein sequence ID" value="CCE79792.1"/>
    <property type="molecule type" value="Genomic_DNA"/>
</dbReference>
<feature type="signal peptide" evidence="2">
    <location>
        <begin position="1"/>
        <end position="18"/>
    </location>
</feature>
<evidence type="ECO:0000256" key="1">
    <source>
        <dbReference type="SAM" id="MobiDB-lite"/>
    </source>
</evidence>
<keyword evidence="5" id="KW-1185">Reference proteome</keyword>
<dbReference type="EMBL" id="FO082052">
    <property type="protein sequence ID" value="CCE80557.1"/>
    <property type="molecule type" value="Genomic_DNA"/>
</dbReference>
<sequence length="169" mass="18079">MKVSLLLRLFFVGASVIGGTITVTSTKDYRVGETVSYEPIVATKRLEDSSQSASADAKESAVTGCHFHGTTQYCLDGKGTEGYISPIPTNTKEAPSSYTGCHSHGDETFCMESSGDEVEFIAEHSSRSNHTGNSRGKGSSKKSSNNGEKPISLSISAYYSLFILSLLFL</sequence>
<accession>G8YJR2</accession>
<feature type="region of interest" description="Disordered" evidence="1">
    <location>
        <begin position="124"/>
        <end position="147"/>
    </location>
</feature>
<feature type="chain" id="PRO_5007664900" evidence="2">
    <location>
        <begin position="19"/>
        <end position="169"/>
    </location>
</feature>
<dbReference type="AlphaFoldDB" id="G8YJR2"/>
<evidence type="ECO:0000256" key="2">
    <source>
        <dbReference type="SAM" id="SignalP"/>
    </source>
</evidence>
<protein>
    <submittedName>
        <fullName evidence="3">Piso0_002883 protein</fullName>
    </submittedName>
</protein>
<name>G8YJR2_PICSO</name>
<dbReference type="eggNOG" id="ENOG502RQHG">
    <property type="taxonomic scope" value="Eukaryota"/>
</dbReference>